<comment type="caution">
    <text evidence="3">The sequence shown here is derived from an EMBL/GenBank/DDBJ whole genome shotgun (WGS) entry which is preliminary data.</text>
</comment>
<keyword evidence="1" id="KW-0812">Transmembrane</keyword>
<feature type="chain" id="PRO_5040954412" evidence="2">
    <location>
        <begin position="27"/>
        <end position="206"/>
    </location>
</feature>
<keyword evidence="1" id="KW-0472">Membrane</keyword>
<evidence type="ECO:0000313" key="4">
    <source>
        <dbReference type="Proteomes" id="UP001165082"/>
    </source>
</evidence>
<feature type="signal peptide" evidence="2">
    <location>
        <begin position="1"/>
        <end position="26"/>
    </location>
</feature>
<keyword evidence="2" id="KW-0732">Signal</keyword>
<proteinExistence type="predicted"/>
<dbReference type="OrthoDB" id="206761at2759"/>
<evidence type="ECO:0000256" key="2">
    <source>
        <dbReference type="SAM" id="SignalP"/>
    </source>
</evidence>
<reference evidence="3" key="1">
    <citation type="submission" date="2022-07" db="EMBL/GenBank/DDBJ databases">
        <title>Genome analysis of Parmales, a sister group of diatoms, reveals the evolutionary specialization of diatoms from phago-mixotrophs to photoautotrophs.</title>
        <authorList>
            <person name="Ban H."/>
            <person name="Sato S."/>
            <person name="Yoshikawa S."/>
            <person name="Kazumasa Y."/>
            <person name="Nakamura Y."/>
            <person name="Ichinomiya M."/>
            <person name="Saitoh K."/>
            <person name="Sato N."/>
            <person name="Blanc-Mathieu R."/>
            <person name="Endo H."/>
            <person name="Kuwata A."/>
            <person name="Ogata H."/>
        </authorList>
    </citation>
    <scope>NUCLEOTIDE SEQUENCE</scope>
</reference>
<dbReference type="AlphaFoldDB" id="A0A9W7A804"/>
<sequence>MKTAALCRALPTLAICLLFFLQPSVALVVPKLSRRQLFAVTGAFFIDFAVTGAFFIEPANAKTGGVATQQFSTASTKKLVKISPDVAVKGIKLAREELKGCASNYVSKSDFTGLEMFLSSSSMTSFENNILSLLASSALDAESKKEIGTIRRYGVGADAMIMYGGLLSALEGDMGEVDSKEVKKYLERTVQSLDEILAICNSNGLG</sequence>
<gene>
    <name evidence="3" type="ORF">TrRE_jg7977</name>
</gene>
<evidence type="ECO:0000313" key="3">
    <source>
        <dbReference type="EMBL" id="GMH65821.1"/>
    </source>
</evidence>
<name>A0A9W7A804_9STRA</name>
<keyword evidence="4" id="KW-1185">Reference proteome</keyword>
<organism evidence="3 4">
    <name type="scientific">Triparma retinervis</name>
    <dbReference type="NCBI Taxonomy" id="2557542"/>
    <lineage>
        <taxon>Eukaryota</taxon>
        <taxon>Sar</taxon>
        <taxon>Stramenopiles</taxon>
        <taxon>Ochrophyta</taxon>
        <taxon>Bolidophyceae</taxon>
        <taxon>Parmales</taxon>
        <taxon>Triparmaceae</taxon>
        <taxon>Triparma</taxon>
    </lineage>
</organism>
<keyword evidence="1" id="KW-1133">Transmembrane helix</keyword>
<evidence type="ECO:0000256" key="1">
    <source>
        <dbReference type="SAM" id="Phobius"/>
    </source>
</evidence>
<dbReference type="EMBL" id="BRXZ01001224">
    <property type="protein sequence ID" value="GMH65821.1"/>
    <property type="molecule type" value="Genomic_DNA"/>
</dbReference>
<accession>A0A9W7A804</accession>
<dbReference type="Proteomes" id="UP001165082">
    <property type="component" value="Unassembled WGS sequence"/>
</dbReference>
<feature type="transmembrane region" description="Helical" evidence="1">
    <location>
        <begin position="36"/>
        <end position="56"/>
    </location>
</feature>
<protein>
    <submittedName>
        <fullName evidence="3">Uncharacterized protein</fullName>
    </submittedName>
</protein>